<dbReference type="Pfam" id="PF01135">
    <property type="entry name" value="PCMT"/>
    <property type="match status" value="1"/>
</dbReference>
<comment type="caution">
    <text evidence="13">The sequence shown here is derived from an EMBL/GenBank/DDBJ whole genome shotgun (WGS) entry which is preliminary data.</text>
</comment>
<dbReference type="AlphaFoldDB" id="A0A4R4N064"/>
<keyword evidence="14" id="KW-1185">Reference proteome</keyword>
<name>A0A4R4N064_9ACTN</name>
<keyword evidence="8" id="KW-0949">S-adenosyl-L-methionine</keyword>
<evidence type="ECO:0000256" key="4">
    <source>
        <dbReference type="ARBA" id="ARBA00013346"/>
    </source>
</evidence>
<accession>A0A4R4N064</accession>
<gene>
    <name evidence="13" type="ORF">E1267_30370</name>
</gene>
<dbReference type="Proteomes" id="UP000295157">
    <property type="component" value="Unassembled WGS sequence"/>
</dbReference>
<comment type="subcellular location">
    <subcellularLocation>
        <location evidence="1">Cytoplasm</location>
    </subcellularLocation>
</comment>
<protein>
    <recommendedName>
        <fullName evidence="4">Protein-L-isoaspartate O-methyltransferase</fullName>
        <ecNumber evidence="3">2.1.1.77</ecNumber>
    </recommendedName>
    <alternativeName>
        <fullName evidence="11">L-isoaspartyl protein carboxyl methyltransferase</fullName>
    </alternativeName>
    <alternativeName>
        <fullName evidence="9">Protein L-isoaspartyl methyltransferase</fullName>
    </alternativeName>
    <alternativeName>
        <fullName evidence="10">Protein-beta-aspartate methyltransferase</fullName>
    </alternativeName>
</protein>
<dbReference type="PANTHER" id="PTHR11579:SF0">
    <property type="entry name" value="PROTEIN-L-ISOASPARTATE(D-ASPARTATE) O-METHYLTRANSFERASE"/>
    <property type="match status" value="1"/>
</dbReference>
<sequence>MELAALRNDMVAALRERRHVGEPVAAAMRAVPRHLFVPGVGPEAAYRGRPIVTKHDEHGTPISSSSQPAIMAAMLDQLGVRPGHRVLEIGAGAGYHAARARRRGRHRREAPHHPGAELRVGHPAFPSGLEGSCAALPEPRVPVPLPCCARRRRAFLRARVRSVRRRSRGCRGSQGQRWRVS</sequence>
<evidence type="ECO:0000256" key="7">
    <source>
        <dbReference type="ARBA" id="ARBA00022679"/>
    </source>
</evidence>
<evidence type="ECO:0000256" key="9">
    <source>
        <dbReference type="ARBA" id="ARBA00030757"/>
    </source>
</evidence>
<evidence type="ECO:0000256" key="5">
    <source>
        <dbReference type="ARBA" id="ARBA00022490"/>
    </source>
</evidence>
<proteinExistence type="inferred from homology"/>
<feature type="compositionally biased region" description="Basic and acidic residues" evidence="12">
    <location>
        <begin position="111"/>
        <end position="120"/>
    </location>
</feature>
<dbReference type="EMBL" id="SMJZ01000144">
    <property type="protein sequence ID" value="TDC01999.1"/>
    <property type="molecule type" value="Genomic_DNA"/>
</dbReference>
<dbReference type="EC" id="2.1.1.77" evidence="3"/>
<evidence type="ECO:0000256" key="3">
    <source>
        <dbReference type="ARBA" id="ARBA00011890"/>
    </source>
</evidence>
<evidence type="ECO:0000256" key="1">
    <source>
        <dbReference type="ARBA" id="ARBA00004496"/>
    </source>
</evidence>
<feature type="compositionally biased region" description="Basic residues" evidence="12">
    <location>
        <begin position="101"/>
        <end position="110"/>
    </location>
</feature>
<dbReference type="OrthoDB" id="4035289at2"/>
<dbReference type="Gene3D" id="3.40.50.150">
    <property type="entry name" value="Vaccinia Virus protein VP39"/>
    <property type="match status" value="1"/>
</dbReference>
<keyword evidence="7" id="KW-0808">Transferase</keyword>
<dbReference type="InterPro" id="IPR029063">
    <property type="entry name" value="SAM-dependent_MTases_sf"/>
</dbReference>
<evidence type="ECO:0000313" key="13">
    <source>
        <dbReference type="EMBL" id="TDC01999.1"/>
    </source>
</evidence>
<evidence type="ECO:0000256" key="2">
    <source>
        <dbReference type="ARBA" id="ARBA00005369"/>
    </source>
</evidence>
<dbReference type="RefSeq" id="WP_132337475.1">
    <property type="nucleotide sequence ID" value="NZ_SMJZ01000144.1"/>
</dbReference>
<dbReference type="InterPro" id="IPR000682">
    <property type="entry name" value="PCMT"/>
</dbReference>
<dbReference type="GO" id="GO:0005737">
    <property type="term" value="C:cytoplasm"/>
    <property type="evidence" value="ECO:0007669"/>
    <property type="project" value="UniProtKB-SubCell"/>
</dbReference>
<evidence type="ECO:0000256" key="8">
    <source>
        <dbReference type="ARBA" id="ARBA00022691"/>
    </source>
</evidence>
<keyword evidence="5" id="KW-0963">Cytoplasm</keyword>
<organism evidence="13 14">
    <name type="scientific">Nonomuraea longispora</name>
    <dbReference type="NCBI Taxonomy" id="1848320"/>
    <lineage>
        <taxon>Bacteria</taxon>
        <taxon>Bacillati</taxon>
        <taxon>Actinomycetota</taxon>
        <taxon>Actinomycetes</taxon>
        <taxon>Streptosporangiales</taxon>
        <taxon>Streptosporangiaceae</taxon>
        <taxon>Nonomuraea</taxon>
    </lineage>
</organism>
<evidence type="ECO:0000256" key="10">
    <source>
        <dbReference type="ARBA" id="ARBA00031323"/>
    </source>
</evidence>
<keyword evidence="6" id="KW-0489">Methyltransferase</keyword>
<evidence type="ECO:0000313" key="14">
    <source>
        <dbReference type="Proteomes" id="UP000295157"/>
    </source>
</evidence>
<evidence type="ECO:0000256" key="12">
    <source>
        <dbReference type="SAM" id="MobiDB-lite"/>
    </source>
</evidence>
<reference evidence="13 14" key="1">
    <citation type="submission" date="2019-02" db="EMBL/GenBank/DDBJ databases">
        <title>Draft genome sequences of novel Actinobacteria.</title>
        <authorList>
            <person name="Sahin N."/>
            <person name="Ay H."/>
            <person name="Saygin H."/>
        </authorList>
    </citation>
    <scope>NUCLEOTIDE SEQUENCE [LARGE SCALE GENOMIC DNA]</scope>
    <source>
        <strain evidence="13 14">KC201</strain>
    </source>
</reference>
<feature type="region of interest" description="Disordered" evidence="12">
    <location>
        <begin position="101"/>
        <end position="123"/>
    </location>
</feature>
<dbReference type="GO" id="GO:0004719">
    <property type="term" value="F:protein-L-isoaspartate (D-aspartate) O-methyltransferase activity"/>
    <property type="evidence" value="ECO:0007669"/>
    <property type="project" value="UniProtKB-EC"/>
</dbReference>
<evidence type="ECO:0000256" key="11">
    <source>
        <dbReference type="ARBA" id="ARBA00031350"/>
    </source>
</evidence>
<dbReference type="PANTHER" id="PTHR11579">
    <property type="entry name" value="PROTEIN-L-ISOASPARTATE O-METHYLTRANSFERASE"/>
    <property type="match status" value="1"/>
</dbReference>
<evidence type="ECO:0000256" key="6">
    <source>
        <dbReference type="ARBA" id="ARBA00022603"/>
    </source>
</evidence>
<dbReference type="GO" id="GO:0032259">
    <property type="term" value="P:methylation"/>
    <property type="evidence" value="ECO:0007669"/>
    <property type="project" value="UniProtKB-KW"/>
</dbReference>
<comment type="similarity">
    <text evidence="2">Belongs to the methyltransferase superfamily. L-isoaspartyl/D-aspartyl protein methyltransferase family.</text>
</comment>
<dbReference type="SUPFAM" id="SSF53335">
    <property type="entry name" value="S-adenosyl-L-methionine-dependent methyltransferases"/>
    <property type="match status" value="1"/>
</dbReference>